<keyword evidence="3 5" id="KW-0493">Microtubule</keyword>
<dbReference type="GO" id="GO:0043015">
    <property type="term" value="F:gamma-tubulin binding"/>
    <property type="evidence" value="ECO:0007669"/>
    <property type="project" value="InterPro"/>
</dbReference>
<dbReference type="GO" id="GO:0000278">
    <property type="term" value="P:mitotic cell cycle"/>
    <property type="evidence" value="ECO:0007669"/>
    <property type="project" value="TreeGrafter"/>
</dbReference>
<dbReference type="GO" id="GO:0051011">
    <property type="term" value="F:microtubule minus-end binding"/>
    <property type="evidence" value="ECO:0007669"/>
    <property type="project" value="TreeGrafter"/>
</dbReference>
<proteinExistence type="inferred from homology"/>
<dbReference type="OrthoDB" id="5860513at2759"/>
<dbReference type="Pfam" id="PF04130">
    <property type="entry name" value="GCP_C_terminal"/>
    <property type="match status" value="1"/>
</dbReference>
<dbReference type="GO" id="GO:0007020">
    <property type="term" value="P:microtubule nucleation"/>
    <property type="evidence" value="ECO:0007669"/>
    <property type="project" value="InterPro"/>
</dbReference>
<dbReference type="HOGENOM" id="CLU_333507_0_0_1"/>
<dbReference type="FunCoup" id="C5DCS1">
    <property type="interactions" value="250"/>
</dbReference>
<evidence type="ECO:0000256" key="4">
    <source>
        <dbReference type="ARBA" id="ARBA00023212"/>
    </source>
</evidence>
<organism evidence="8 9">
    <name type="scientific">Lachancea thermotolerans (strain ATCC 56472 / CBS 6340 / NRRL Y-8284)</name>
    <name type="common">Yeast</name>
    <name type="synonym">Kluyveromyces thermotolerans</name>
    <dbReference type="NCBI Taxonomy" id="559295"/>
    <lineage>
        <taxon>Eukaryota</taxon>
        <taxon>Fungi</taxon>
        <taxon>Dikarya</taxon>
        <taxon>Ascomycota</taxon>
        <taxon>Saccharomycotina</taxon>
        <taxon>Saccharomycetes</taxon>
        <taxon>Saccharomycetales</taxon>
        <taxon>Saccharomycetaceae</taxon>
        <taxon>Lachancea</taxon>
    </lineage>
</organism>
<dbReference type="AlphaFoldDB" id="C5DCS1"/>
<name>C5DCS1_LACTC</name>
<feature type="domain" description="Gamma tubulin complex component C-terminal" evidence="6">
    <location>
        <begin position="467"/>
        <end position="776"/>
    </location>
</feature>
<dbReference type="OMA" id="LWRIKKN"/>
<evidence type="ECO:0000313" key="8">
    <source>
        <dbReference type="EMBL" id="CAR21582.1"/>
    </source>
</evidence>
<dbReference type="GO" id="GO:0005874">
    <property type="term" value="C:microtubule"/>
    <property type="evidence" value="ECO:0007669"/>
    <property type="project" value="UniProtKB-KW"/>
</dbReference>
<dbReference type="GO" id="GO:0031122">
    <property type="term" value="P:cytoplasmic microtubule organization"/>
    <property type="evidence" value="ECO:0007669"/>
    <property type="project" value="TreeGrafter"/>
</dbReference>
<dbReference type="Gene3D" id="1.20.120.1900">
    <property type="entry name" value="Gamma-tubulin complex, C-terminal domain"/>
    <property type="match status" value="1"/>
</dbReference>
<protein>
    <recommendedName>
        <fullName evidence="5">Spindle pole body component</fullName>
    </recommendedName>
</protein>
<comment type="subcellular location">
    <subcellularLocation>
        <location evidence="5">Cytoplasm</location>
        <location evidence="5">Cytoskeleton</location>
        <location evidence="5">Microtubule organizing center</location>
    </subcellularLocation>
</comment>
<dbReference type="InterPro" id="IPR041470">
    <property type="entry name" value="GCP_N"/>
</dbReference>
<dbReference type="GO" id="GO:0051225">
    <property type="term" value="P:spindle assembly"/>
    <property type="evidence" value="ECO:0007669"/>
    <property type="project" value="TreeGrafter"/>
</dbReference>
<dbReference type="InterPro" id="IPR007259">
    <property type="entry name" value="GCP"/>
</dbReference>
<evidence type="ECO:0000256" key="5">
    <source>
        <dbReference type="RuleBase" id="RU363050"/>
    </source>
</evidence>
<evidence type="ECO:0000313" key="9">
    <source>
        <dbReference type="Proteomes" id="UP000002036"/>
    </source>
</evidence>
<dbReference type="GO" id="GO:0005816">
    <property type="term" value="C:spindle pole body"/>
    <property type="evidence" value="ECO:0007669"/>
    <property type="project" value="UniProtKB-ARBA"/>
</dbReference>
<evidence type="ECO:0000259" key="6">
    <source>
        <dbReference type="Pfam" id="PF04130"/>
    </source>
</evidence>
<dbReference type="GO" id="GO:0000930">
    <property type="term" value="C:gamma-tubulin complex"/>
    <property type="evidence" value="ECO:0007669"/>
    <property type="project" value="UniProtKB-ARBA"/>
</dbReference>
<evidence type="ECO:0000256" key="2">
    <source>
        <dbReference type="ARBA" id="ARBA00022490"/>
    </source>
</evidence>
<accession>C5DCS1</accession>
<reference evidence="8 9" key="1">
    <citation type="journal article" date="2009" name="Genome Res.">
        <title>Comparative genomics of protoploid Saccharomycetaceae.</title>
        <authorList>
            <consortium name="The Genolevures Consortium"/>
            <person name="Souciet J.-L."/>
            <person name="Dujon B."/>
            <person name="Gaillardin C."/>
            <person name="Johnston M."/>
            <person name="Baret P.V."/>
            <person name="Cliften P."/>
            <person name="Sherman D.J."/>
            <person name="Weissenbach J."/>
            <person name="Westhof E."/>
            <person name="Wincker P."/>
            <person name="Jubin C."/>
            <person name="Poulain J."/>
            <person name="Barbe V."/>
            <person name="Segurens B."/>
            <person name="Artiguenave F."/>
            <person name="Anthouard V."/>
            <person name="Vacherie B."/>
            <person name="Val M.-E."/>
            <person name="Fulton R.S."/>
            <person name="Minx P."/>
            <person name="Wilson R."/>
            <person name="Durrens P."/>
            <person name="Jean G."/>
            <person name="Marck C."/>
            <person name="Martin T."/>
            <person name="Nikolski M."/>
            <person name="Rolland T."/>
            <person name="Seret M.-L."/>
            <person name="Casaregola S."/>
            <person name="Despons L."/>
            <person name="Fairhead C."/>
            <person name="Fischer G."/>
            <person name="Lafontaine I."/>
            <person name="Leh V."/>
            <person name="Lemaire M."/>
            <person name="de Montigny J."/>
            <person name="Neuveglise C."/>
            <person name="Thierry A."/>
            <person name="Blanc-Lenfle I."/>
            <person name="Bleykasten C."/>
            <person name="Diffels J."/>
            <person name="Fritsch E."/>
            <person name="Frangeul L."/>
            <person name="Goeffon A."/>
            <person name="Jauniaux N."/>
            <person name="Kachouri-Lafond R."/>
            <person name="Payen C."/>
            <person name="Potier S."/>
            <person name="Pribylova L."/>
            <person name="Ozanne C."/>
            <person name="Richard G.-F."/>
            <person name="Sacerdot C."/>
            <person name="Straub M.-L."/>
            <person name="Talla E."/>
        </authorList>
    </citation>
    <scope>NUCLEOTIDE SEQUENCE [LARGE SCALE GENOMIC DNA]</scope>
    <source>
        <strain evidence="9">ATCC 56472 / CBS 6340 / NRRL Y-8284</strain>
    </source>
</reference>
<keyword evidence="9" id="KW-1185">Reference proteome</keyword>
<dbReference type="PANTHER" id="PTHR19302">
    <property type="entry name" value="GAMMA TUBULIN COMPLEX PROTEIN"/>
    <property type="match status" value="1"/>
</dbReference>
<dbReference type="RefSeq" id="XP_002552020.1">
    <property type="nucleotide sequence ID" value="XM_002551974.1"/>
</dbReference>
<evidence type="ECO:0000256" key="3">
    <source>
        <dbReference type="ARBA" id="ARBA00022701"/>
    </source>
</evidence>
<dbReference type="eggNOG" id="KOG2000">
    <property type="taxonomic scope" value="Eukaryota"/>
</dbReference>
<keyword evidence="2 5" id="KW-0963">Cytoplasm</keyword>
<dbReference type="STRING" id="559295.C5DCS1"/>
<dbReference type="InParanoid" id="C5DCS1"/>
<dbReference type="InterPro" id="IPR042241">
    <property type="entry name" value="GCP_C_sf"/>
</dbReference>
<sequence length="839" mass="96241">MELENEVSLVISELVSTSLPLALLRPLIKDIIAILNSPAASGEGVSMILKKYRGLADIGQENLPKWQKLENVLRLIASSSSSEEALAYVRFVRTVLDEAPQRSPFNGPAPPLSFNSLEKHDSIMTPVKNTLAYAESFENIDRYSDRRSILSSAYRGNLRETKNTTSLASLSNPYYSGVPSEEEILKSVPYTLLATTSHLFKFDKGSVHIPDNVPNGESGILHMLFEVALLYQYLQKRVEDYKASGTLSPLKTAFIAHINTQLHHYMSTVNTLSKNPQIQSLRALYIEIHHFIFEFRIYHSFITNLQSLRGDQLLSQMHNLKNHGDVLVKEISTSAYQSLATLYYEYVINWLTRGQLEAHQEFFVEVVPSSQHNATALQYSAEKVPSFLPKLTADEIFMIGKTRVFLERDCKEIQWVNDSSQKFSSIYRSLNGEGSTEFQSVVHSHYVEVISFCRKALEEKYAFSGVLGLLKNVLLMGKGDFIDQMIQNSSEFLQEPSVSLPSYKLTRCLQESIKKSSLKKFLQKPYLNSIVNGIDARVLEMGSGSIGWDVFTLDYLPAKPLTFVLDFNHNGGRKEYLRLFNFLWRIKKNNFFFQEQWLRNNSLMRDFKRLRRNQPLVRDVMKKMDKINTLKHNVQHFNRKIEAYCFQSIIDKNFRNLQKKLSMEKPGSETQVNVTVLKSGLKVASGILRPQSQLLHQLGVKRESSSCHNMQYTIDELKEMHDHYLQAMLGHELLDSSNKHKKLGTFTNQHYPSSLIVILGEIFEFILQYSELNELVHELLIQLSLQNEDGISALLSRLNELLGKVVSRYRWIQKTCYYFIKDLKADGDTELFSVSRILR</sequence>
<dbReference type="KEGG" id="lth:KLTH0B05346g"/>
<gene>
    <name evidence="8" type="ordered locus">KLTH0B05346g</name>
</gene>
<dbReference type="GeneID" id="8290858"/>
<dbReference type="EMBL" id="CU928166">
    <property type="protein sequence ID" value="CAR21582.1"/>
    <property type="molecule type" value="Genomic_DNA"/>
</dbReference>
<dbReference type="GO" id="GO:0000922">
    <property type="term" value="C:spindle pole"/>
    <property type="evidence" value="ECO:0007669"/>
    <property type="project" value="InterPro"/>
</dbReference>
<evidence type="ECO:0000259" key="7">
    <source>
        <dbReference type="Pfam" id="PF17681"/>
    </source>
</evidence>
<dbReference type="GO" id="GO:0051321">
    <property type="term" value="P:meiotic cell cycle"/>
    <property type="evidence" value="ECO:0007669"/>
    <property type="project" value="TreeGrafter"/>
</dbReference>
<dbReference type="Proteomes" id="UP000002036">
    <property type="component" value="Chromosome B"/>
</dbReference>
<evidence type="ECO:0000256" key="1">
    <source>
        <dbReference type="ARBA" id="ARBA00010337"/>
    </source>
</evidence>
<dbReference type="InterPro" id="IPR040457">
    <property type="entry name" value="GCP_C"/>
</dbReference>
<dbReference type="Pfam" id="PF17681">
    <property type="entry name" value="GCP_N_terminal"/>
    <property type="match status" value="1"/>
</dbReference>
<comment type="similarity">
    <text evidence="1 5">Belongs to the TUBGCP family.</text>
</comment>
<feature type="domain" description="Gamma tubulin complex component protein N-terminal" evidence="7">
    <location>
        <begin position="185"/>
        <end position="459"/>
    </location>
</feature>
<dbReference type="PANTHER" id="PTHR19302:SF33">
    <property type="entry name" value="GAMMA-TUBULIN COMPLEX COMPONENT 5"/>
    <property type="match status" value="1"/>
</dbReference>
<keyword evidence="4 5" id="KW-0206">Cytoskeleton</keyword>